<feature type="compositionally biased region" description="Basic and acidic residues" evidence="1">
    <location>
        <begin position="36"/>
        <end position="53"/>
    </location>
</feature>
<reference evidence="2" key="1">
    <citation type="journal article" date="2014" name="Front. Microbiol.">
        <title>High frequency of phylogenetically diverse reductive dehalogenase-homologous genes in deep subseafloor sedimentary metagenomes.</title>
        <authorList>
            <person name="Kawai M."/>
            <person name="Futagami T."/>
            <person name="Toyoda A."/>
            <person name="Takaki Y."/>
            <person name="Nishi S."/>
            <person name="Hori S."/>
            <person name="Arai W."/>
            <person name="Tsubouchi T."/>
            <person name="Morono Y."/>
            <person name="Uchiyama I."/>
            <person name="Ito T."/>
            <person name="Fujiyama A."/>
            <person name="Inagaki F."/>
            <person name="Takami H."/>
        </authorList>
    </citation>
    <scope>NUCLEOTIDE SEQUENCE</scope>
    <source>
        <strain evidence="2">Expedition CK06-06</strain>
    </source>
</reference>
<feature type="compositionally biased region" description="Polar residues" evidence="1">
    <location>
        <begin position="96"/>
        <end position="106"/>
    </location>
</feature>
<evidence type="ECO:0000256" key="1">
    <source>
        <dbReference type="SAM" id="MobiDB-lite"/>
    </source>
</evidence>
<evidence type="ECO:0000313" key="2">
    <source>
        <dbReference type="EMBL" id="GAG28234.1"/>
    </source>
</evidence>
<feature type="region of interest" description="Disordered" evidence="1">
    <location>
        <begin position="19"/>
        <end position="123"/>
    </location>
</feature>
<gene>
    <name evidence="2" type="ORF">S01H1_73008</name>
</gene>
<dbReference type="AlphaFoldDB" id="X0WBB0"/>
<accession>X0WBB0</accession>
<organism evidence="2">
    <name type="scientific">marine sediment metagenome</name>
    <dbReference type="NCBI Taxonomy" id="412755"/>
    <lineage>
        <taxon>unclassified sequences</taxon>
        <taxon>metagenomes</taxon>
        <taxon>ecological metagenomes</taxon>
    </lineage>
</organism>
<feature type="non-terminal residue" evidence="2">
    <location>
        <position position="123"/>
    </location>
</feature>
<sequence length="123" mass="14492">MSQICTIFLCCRGKDILPSPSFADRNWPGLEDESDCFDHETYEKTTQNERHGEEDEENQARGYKYGSTDAQKKRQQRSGDDDEQQKSESPEKQFEWEQQQPESSPDQKPAKFDRHDKHRHGQQ</sequence>
<comment type="caution">
    <text evidence="2">The sequence shown here is derived from an EMBL/GenBank/DDBJ whole genome shotgun (WGS) entry which is preliminary data.</text>
</comment>
<protein>
    <submittedName>
        <fullName evidence="2">Uncharacterized protein</fullName>
    </submittedName>
</protein>
<feature type="compositionally biased region" description="Basic and acidic residues" evidence="1">
    <location>
        <begin position="84"/>
        <end position="95"/>
    </location>
</feature>
<dbReference type="EMBL" id="BARS01048754">
    <property type="protein sequence ID" value="GAG28234.1"/>
    <property type="molecule type" value="Genomic_DNA"/>
</dbReference>
<name>X0WBB0_9ZZZZ</name>
<proteinExistence type="predicted"/>